<organism evidence="2 3">
    <name type="scientific">Pyronema omphalodes (strain CBS 100304)</name>
    <name type="common">Pyronema confluens</name>
    <dbReference type="NCBI Taxonomy" id="1076935"/>
    <lineage>
        <taxon>Eukaryota</taxon>
        <taxon>Fungi</taxon>
        <taxon>Dikarya</taxon>
        <taxon>Ascomycota</taxon>
        <taxon>Pezizomycotina</taxon>
        <taxon>Pezizomycetes</taxon>
        <taxon>Pezizales</taxon>
        <taxon>Pyronemataceae</taxon>
        <taxon>Pyronema</taxon>
    </lineage>
</organism>
<gene>
    <name evidence="2" type="ORF">PCON_04330</name>
</gene>
<sequence>MRVGPRRWNGQFFLPFLLLFEEMERRKAEQEEIEQKAKQKGEAERRARNEKWERERWALWWNTRTYQLMILMIDS</sequence>
<evidence type="ECO:0000313" key="2">
    <source>
        <dbReference type="EMBL" id="CCX34812.1"/>
    </source>
</evidence>
<accession>U4LVS0</accession>
<name>U4LVS0_PYROM</name>
<proteinExistence type="predicted"/>
<dbReference type="AlphaFoldDB" id="U4LVS0"/>
<protein>
    <submittedName>
        <fullName evidence="2">Uncharacterized protein</fullName>
    </submittedName>
</protein>
<evidence type="ECO:0000313" key="3">
    <source>
        <dbReference type="Proteomes" id="UP000018144"/>
    </source>
</evidence>
<evidence type="ECO:0000256" key="1">
    <source>
        <dbReference type="SAM" id="MobiDB-lite"/>
    </source>
</evidence>
<dbReference type="Proteomes" id="UP000018144">
    <property type="component" value="Unassembled WGS sequence"/>
</dbReference>
<feature type="region of interest" description="Disordered" evidence="1">
    <location>
        <begin position="30"/>
        <end position="51"/>
    </location>
</feature>
<dbReference type="EMBL" id="HF936636">
    <property type="protein sequence ID" value="CCX34812.1"/>
    <property type="molecule type" value="Genomic_DNA"/>
</dbReference>
<reference evidence="2 3" key="1">
    <citation type="journal article" date="2013" name="PLoS Genet.">
        <title>The genome and development-dependent transcriptomes of Pyronema confluens: a window into fungal evolution.</title>
        <authorList>
            <person name="Traeger S."/>
            <person name="Altegoer F."/>
            <person name="Freitag M."/>
            <person name="Gabaldon T."/>
            <person name="Kempken F."/>
            <person name="Kumar A."/>
            <person name="Marcet-Houben M."/>
            <person name="Poggeler S."/>
            <person name="Stajich J.E."/>
            <person name="Nowrousian M."/>
        </authorList>
    </citation>
    <scope>NUCLEOTIDE SEQUENCE [LARGE SCALE GENOMIC DNA]</scope>
    <source>
        <strain evidence="3">CBS 100304</strain>
        <tissue evidence="2">Vegetative mycelium</tissue>
    </source>
</reference>
<keyword evidence="3" id="KW-1185">Reference proteome</keyword>